<evidence type="ECO:0000313" key="6">
    <source>
        <dbReference type="Proteomes" id="UP000182360"/>
    </source>
</evidence>
<dbReference type="AlphaFoldDB" id="A0A1H9E939"/>
<dbReference type="PANTHER" id="PTHR30036">
    <property type="entry name" value="D-XYLOSE-BINDING PERIPLASMIC PROTEIN"/>
    <property type="match status" value="1"/>
</dbReference>
<evidence type="ECO:0000256" key="1">
    <source>
        <dbReference type="ARBA" id="ARBA00004196"/>
    </source>
</evidence>
<accession>A0A1H9E939</accession>
<gene>
    <name evidence="5" type="ORF">SAMN04487977_10373</name>
</gene>
<sequence length="349" mass="39566">MLKKFRYVLTVTLCLSTIYFVSCKKQEASSTIRQPSAAPAKSLTIGFSIDTLAIERWQRDMDVFINKVKEMGADVIVQNAGNSIEEQNRQLMYLLERNVDCVVVLPKDAASITESVQKLRAKNIPVISYDRLALNADVNLYLTIDSEKVGEQMAQEMLRCTKGQNWYCILGPSEDYNMTLIMDGIKRILRNTSVHINHTFYTDGWNYDLSYQEMVRILKSDIFPDAIICGNDAVAASVIQAINRYYPDTHIPVCGQDADISACQYIIQGKQDFTIYKPIIQLAEVAAECAVHLARKEDISENRFRIRPINNGFAEIPAIWLEPTHVDKYNLDKVIIESGFHSAASIYKN</sequence>
<protein>
    <submittedName>
        <fullName evidence="5">Xylose-binding protein</fullName>
    </submittedName>
</protein>
<evidence type="ECO:0000256" key="2">
    <source>
        <dbReference type="ARBA" id="ARBA00007639"/>
    </source>
</evidence>
<organism evidence="5 6">
    <name type="scientific">Treponema bryantii</name>
    <dbReference type="NCBI Taxonomy" id="163"/>
    <lineage>
        <taxon>Bacteria</taxon>
        <taxon>Pseudomonadati</taxon>
        <taxon>Spirochaetota</taxon>
        <taxon>Spirochaetia</taxon>
        <taxon>Spirochaetales</taxon>
        <taxon>Treponemataceae</taxon>
        <taxon>Treponema</taxon>
    </lineage>
</organism>
<dbReference type="RefSeq" id="WP_074642118.1">
    <property type="nucleotide sequence ID" value="NZ_AP025286.1"/>
</dbReference>
<comment type="similarity">
    <text evidence="2">Belongs to the bacterial solute-binding protein 2 family.</text>
</comment>
<dbReference type="InterPro" id="IPR028082">
    <property type="entry name" value="Peripla_BP_I"/>
</dbReference>
<keyword evidence="6" id="KW-1185">Reference proteome</keyword>
<dbReference type="GO" id="GO:0030246">
    <property type="term" value="F:carbohydrate binding"/>
    <property type="evidence" value="ECO:0007669"/>
    <property type="project" value="TreeGrafter"/>
</dbReference>
<proteinExistence type="inferred from homology"/>
<dbReference type="OrthoDB" id="358279at2"/>
<dbReference type="EMBL" id="FOFU01000003">
    <property type="protein sequence ID" value="SEQ22220.1"/>
    <property type="molecule type" value="Genomic_DNA"/>
</dbReference>
<dbReference type="GO" id="GO:0030288">
    <property type="term" value="C:outer membrane-bounded periplasmic space"/>
    <property type="evidence" value="ECO:0007669"/>
    <property type="project" value="TreeGrafter"/>
</dbReference>
<name>A0A1H9E939_9SPIR</name>
<evidence type="ECO:0000259" key="4">
    <source>
        <dbReference type="Pfam" id="PF13407"/>
    </source>
</evidence>
<dbReference type="Gene3D" id="3.40.50.2300">
    <property type="match status" value="2"/>
</dbReference>
<dbReference type="Pfam" id="PF13407">
    <property type="entry name" value="Peripla_BP_4"/>
    <property type="match status" value="1"/>
</dbReference>
<keyword evidence="3" id="KW-0732">Signal</keyword>
<evidence type="ECO:0000256" key="3">
    <source>
        <dbReference type="ARBA" id="ARBA00022729"/>
    </source>
</evidence>
<dbReference type="InterPro" id="IPR050555">
    <property type="entry name" value="Bact_Solute-Bind_Prot2"/>
</dbReference>
<comment type="subcellular location">
    <subcellularLocation>
        <location evidence="1">Cell envelope</location>
    </subcellularLocation>
</comment>
<dbReference type="InterPro" id="IPR025997">
    <property type="entry name" value="SBP_2_dom"/>
</dbReference>
<dbReference type="SUPFAM" id="SSF53822">
    <property type="entry name" value="Periplasmic binding protein-like I"/>
    <property type="match status" value="1"/>
</dbReference>
<dbReference type="Proteomes" id="UP000182360">
    <property type="component" value="Unassembled WGS sequence"/>
</dbReference>
<reference evidence="5 6" key="1">
    <citation type="submission" date="2016-10" db="EMBL/GenBank/DDBJ databases">
        <authorList>
            <person name="de Groot N.N."/>
        </authorList>
    </citation>
    <scope>NUCLEOTIDE SEQUENCE [LARGE SCALE GENOMIC DNA]</scope>
    <source>
        <strain evidence="5 6">B25</strain>
    </source>
</reference>
<dbReference type="STRING" id="163.SAMN04487775_10569"/>
<dbReference type="PANTHER" id="PTHR30036:SF1">
    <property type="entry name" value="D-XYLOSE-BINDING PERIPLASMIC PROTEIN"/>
    <property type="match status" value="1"/>
</dbReference>
<evidence type="ECO:0000313" key="5">
    <source>
        <dbReference type="EMBL" id="SEQ22220.1"/>
    </source>
</evidence>
<feature type="domain" description="Periplasmic binding protein" evidence="4">
    <location>
        <begin position="45"/>
        <end position="297"/>
    </location>
</feature>